<reference evidence="5 6" key="1">
    <citation type="journal article" date="2019" name="Int. J. Syst. Evol. Microbiol.">
        <title>The Global Catalogue of Microorganisms (GCM) 10K type strain sequencing project: providing services to taxonomists for standard genome sequencing and annotation.</title>
        <authorList>
            <consortium name="The Broad Institute Genomics Platform"/>
            <consortium name="The Broad Institute Genome Sequencing Center for Infectious Disease"/>
            <person name="Wu L."/>
            <person name="Ma J."/>
        </authorList>
    </citation>
    <scope>NUCLEOTIDE SEQUENCE [LARGE SCALE GENOMIC DNA]</scope>
    <source>
        <strain evidence="5 6">JCM 14969</strain>
    </source>
</reference>
<dbReference type="InterPro" id="IPR000524">
    <property type="entry name" value="Tscrpt_reg_HTH_GntR"/>
</dbReference>
<dbReference type="SUPFAM" id="SSF48008">
    <property type="entry name" value="GntR ligand-binding domain-like"/>
    <property type="match status" value="1"/>
</dbReference>
<evidence type="ECO:0000313" key="6">
    <source>
        <dbReference type="Proteomes" id="UP001500393"/>
    </source>
</evidence>
<dbReference type="PROSITE" id="PS50949">
    <property type="entry name" value="HTH_GNTR"/>
    <property type="match status" value="1"/>
</dbReference>
<protein>
    <submittedName>
        <fullName evidence="5">GntR family transcriptional regulator</fullName>
    </submittedName>
</protein>
<evidence type="ECO:0000313" key="5">
    <source>
        <dbReference type="EMBL" id="GAA1605870.1"/>
    </source>
</evidence>
<dbReference type="InterPro" id="IPR011711">
    <property type="entry name" value="GntR_C"/>
</dbReference>
<name>A0ABN2EI69_9ACTN</name>
<dbReference type="SMART" id="SM00345">
    <property type="entry name" value="HTH_GNTR"/>
    <property type="match status" value="1"/>
</dbReference>
<feature type="domain" description="HTH gntR-type" evidence="4">
    <location>
        <begin position="5"/>
        <end position="72"/>
    </location>
</feature>
<keyword evidence="1" id="KW-0805">Transcription regulation</keyword>
<dbReference type="RefSeq" id="WP_344220998.1">
    <property type="nucleotide sequence ID" value="NZ_BAAAOS010000055.1"/>
</dbReference>
<dbReference type="Gene3D" id="1.20.120.530">
    <property type="entry name" value="GntR ligand-binding domain-like"/>
    <property type="match status" value="1"/>
</dbReference>
<keyword evidence="2" id="KW-0238">DNA-binding</keyword>
<organism evidence="5 6">
    <name type="scientific">Kribbella sancticallisti</name>
    <dbReference type="NCBI Taxonomy" id="460087"/>
    <lineage>
        <taxon>Bacteria</taxon>
        <taxon>Bacillati</taxon>
        <taxon>Actinomycetota</taxon>
        <taxon>Actinomycetes</taxon>
        <taxon>Propionibacteriales</taxon>
        <taxon>Kribbellaceae</taxon>
        <taxon>Kribbella</taxon>
    </lineage>
</organism>
<dbReference type="SMART" id="SM00895">
    <property type="entry name" value="FCD"/>
    <property type="match status" value="1"/>
</dbReference>
<gene>
    <name evidence="5" type="ORF">GCM10009789_69950</name>
</gene>
<dbReference type="InterPro" id="IPR036390">
    <property type="entry name" value="WH_DNA-bd_sf"/>
</dbReference>
<evidence type="ECO:0000256" key="1">
    <source>
        <dbReference type="ARBA" id="ARBA00023015"/>
    </source>
</evidence>
<dbReference type="PANTHER" id="PTHR43537">
    <property type="entry name" value="TRANSCRIPTIONAL REGULATOR, GNTR FAMILY"/>
    <property type="match status" value="1"/>
</dbReference>
<dbReference type="Pfam" id="PF07729">
    <property type="entry name" value="FCD"/>
    <property type="match status" value="1"/>
</dbReference>
<sequence length="214" mass="23934">MSDRTPSADDAYHLIREQILSGHRAGGDWLREGELAESIGVSRTPVREALRRLTAEGLVHYERNRGVQVQDWSEHDLDEIFSLRAVLEPWGCRLAAVAGIVDVDVLDDLATQMDKVAPGGRPTDVDKLTDLNNLFHRTILEGAQNSRLTGVISSVVQVPLVWRTFTRYTPEALQRSLAHHHELVAALTAQDPVWAESVMQSHVRAAWHTLRTPD</sequence>
<dbReference type="EMBL" id="BAAAOS010000055">
    <property type="protein sequence ID" value="GAA1605870.1"/>
    <property type="molecule type" value="Genomic_DNA"/>
</dbReference>
<dbReference type="InterPro" id="IPR036388">
    <property type="entry name" value="WH-like_DNA-bd_sf"/>
</dbReference>
<dbReference type="Gene3D" id="1.10.10.10">
    <property type="entry name" value="Winged helix-like DNA-binding domain superfamily/Winged helix DNA-binding domain"/>
    <property type="match status" value="1"/>
</dbReference>
<dbReference type="Proteomes" id="UP001500393">
    <property type="component" value="Unassembled WGS sequence"/>
</dbReference>
<keyword evidence="3" id="KW-0804">Transcription</keyword>
<evidence type="ECO:0000256" key="2">
    <source>
        <dbReference type="ARBA" id="ARBA00023125"/>
    </source>
</evidence>
<comment type="caution">
    <text evidence="5">The sequence shown here is derived from an EMBL/GenBank/DDBJ whole genome shotgun (WGS) entry which is preliminary data.</text>
</comment>
<accession>A0ABN2EI69</accession>
<evidence type="ECO:0000256" key="3">
    <source>
        <dbReference type="ARBA" id="ARBA00023163"/>
    </source>
</evidence>
<dbReference type="SUPFAM" id="SSF46785">
    <property type="entry name" value="Winged helix' DNA-binding domain"/>
    <property type="match status" value="1"/>
</dbReference>
<dbReference type="InterPro" id="IPR008920">
    <property type="entry name" value="TF_FadR/GntR_C"/>
</dbReference>
<dbReference type="PANTHER" id="PTHR43537:SF45">
    <property type="entry name" value="GNTR FAMILY REGULATORY PROTEIN"/>
    <property type="match status" value="1"/>
</dbReference>
<proteinExistence type="predicted"/>
<dbReference type="CDD" id="cd07377">
    <property type="entry name" value="WHTH_GntR"/>
    <property type="match status" value="1"/>
</dbReference>
<keyword evidence="6" id="KW-1185">Reference proteome</keyword>
<evidence type="ECO:0000259" key="4">
    <source>
        <dbReference type="PROSITE" id="PS50949"/>
    </source>
</evidence>
<dbReference type="PRINTS" id="PR00035">
    <property type="entry name" value="HTHGNTR"/>
</dbReference>
<dbReference type="Pfam" id="PF00392">
    <property type="entry name" value="GntR"/>
    <property type="match status" value="1"/>
</dbReference>